<dbReference type="Pfam" id="PF13473">
    <property type="entry name" value="Cupredoxin_1"/>
    <property type="match status" value="1"/>
</dbReference>
<comment type="similarity">
    <text evidence="2">Belongs to the EfeM/EfeO family.</text>
</comment>
<protein>
    <submittedName>
        <fullName evidence="7">Iron uptake system component EfeO</fullName>
    </submittedName>
</protein>
<dbReference type="SUPFAM" id="SSF49503">
    <property type="entry name" value="Cupredoxins"/>
    <property type="match status" value="1"/>
</dbReference>
<sequence>MYAARRRTALAVCLALPVVIAGCTAKTPADASADGEIAVEATDSACTVARSEAATGPSTFRITNSGSSVTEFYVYGEGDRVMGEVENIGPGLSRQLVVSLPQPGTYRTACKPGMVGDGIRHDFVVTGDAVTRDDDGALADAADGYLRYVRAQTTALRETTGGFVDAVVVGNVDSAKAQYPLVRTYYERIEPVAESFPDDLDPRLDLREPDVEPGDRWTGFHRLEKDLWAQGLQPDTAEIAEQLRADVDELVRGVDSAEFVLDPVTVAGGAQGLLDEVAQTKITGEEDVYSHTDLYDFQANVDGSQAAVAALDPILRAKDAELADTIAARFADLDAELARYRTGEAFVSYDTVTEPQRQQLSQKIDALSASVSRVQGVVAGA</sequence>
<evidence type="ECO:0000259" key="6">
    <source>
        <dbReference type="Pfam" id="PF13473"/>
    </source>
</evidence>
<dbReference type="EMBL" id="FOJN01000013">
    <property type="protein sequence ID" value="SFA58770.1"/>
    <property type="molecule type" value="Genomic_DNA"/>
</dbReference>
<dbReference type="InterPro" id="IPR034981">
    <property type="entry name" value="Imelysin-like_EfeO/Algp7"/>
</dbReference>
<dbReference type="InterPro" id="IPR008972">
    <property type="entry name" value="Cupredoxin"/>
</dbReference>
<dbReference type="OrthoDB" id="7348379at2"/>
<dbReference type="PROSITE" id="PS51257">
    <property type="entry name" value="PROKAR_LIPOPROTEIN"/>
    <property type="match status" value="1"/>
</dbReference>
<dbReference type="RefSeq" id="WP_074922272.1">
    <property type="nucleotide sequence ID" value="NZ_FOJN01000013.1"/>
</dbReference>
<proteinExistence type="inferred from homology"/>
<dbReference type="InterPro" id="IPR028096">
    <property type="entry name" value="EfeO_Cupredoxin"/>
</dbReference>
<reference evidence="7 8" key="1">
    <citation type="submission" date="2016-10" db="EMBL/GenBank/DDBJ databases">
        <authorList>
            <person name="de Groot N.N."/>
        </authorList>
    </citation>
    <scope>NUCLEOTIDE SEQUENCE [LARGE SCALE GENOMIC DNA]</scope>
    <source>
        <strain evidence="7 8">DSM 44908</strain>
    </source>
</reference>
<gene>
    <name evidence="7" type="ORF">SAMN05444374_11324</name>
</gene>
<evidence type="ECO:0000259" key="5">
    <source>
        <dbReference type="Pfam" id="PF09375"/>
    </source>
</evidence>
<dbReference type="InterPro" id="IPR038352">
    <property type="entry name" value="Imelysin_sf"/>
</dbReference>
<keyword evidence="3 4" id="KW-0732">Signal</keyword>
<dbReference type="Gene3D" id="1.20.1420.20">
    <property type="entry name" value="M75 peptidase, HXXE motif"/>
    <property type="match status" value="1"/>
</dbReference>
<evidence type="ECO:0000313" key="8">
    <source>
        <dbReference type="Proteomes" id="UP000182054"/>
    </source>
</evidence>
<dbReference type="PANTHER" id="PTHR39192">
    <property type="entry name" value="IRON UPTAKE SYSTEM COMPONENT EFEO"/>
    <property type="match status" value="1"/>
</dbReference>
<feature type="domain" description="EfeO-type cupredoxin-like" evidence="6">
    <location>
        <begin position="21"/>
        <end position="114"/>
    </location>
</feature>
<dbReference type="Proteomes" id="UP000182054">
    <property type="component" value="Unassembled WGS sequence"/>
</dbReference>
<dbReference type="InterPro" id="IPR018976">
    <property type="entry name" value="Imelysin-like"/>
</dbReference>
<feature type="signal peptide" evidence="4">
    <location>
        <begin position="1"/>
        <end position="25"/>
    </location>
</feature>
<comment type="subcellular location">
    <subcellularLocation>
        <location evidence="1">Periplasm</location>
    </subcellularLocation>
</comment>
<dbReference type="GO" id="GO:0042597">
    <property type="term" value="C:periplasmic space"/>
    <property type="evidence" value="ECO:0007669"/>
    <property type="project" value="UniProtKB-SubCell"/>
</dbReference>
<dbReference type="AlphaFoldDB" id="A0A1I0U479"/>
<evidence type="ECO:0000256" key="3">
    <source>
        <dbReference type="ARBA" id="ARBA00022729"/>
    </source>
</evidence>
<dbReference type="GeneID" id="85486920"/>
<evidence type="ECO:0000256" key="2">
    <source>
        <dbReference type="ARBA" id="ARBA00005989"/>
    </source>
</evidence>
<feature type="chain" id="PRO_5039420232" evidence="4">
    <location>
        <begin position="26"/>
        <end position="381"/>
    </location>
</feature>
<evidence type="ECO:0000256" key="1">
    <source>
        <dbReference type="ARBA" id="ARBA00004418"/>
    </source>
</evidence>
<dbReference type="Pfam" id="PF09375">
    <property type="entry name" value="Peptidase_M75"/>
    <property type="match status" value="1"/>
</dbReference>
<dbReference type="Gene3D" id="2.60.40.420">
    <property type="entry name" value="Cupredoxins - blue copper proteins"/>
    <property type="match status" value="1"/>
</dbReference>
<dbReference type="PANTHER" id="PTHR39192:SF1">
    <property type="entry name" value="IRON UPTAKE SYSTEM COMPONENT EFEO"/>
    <property type="match status" value="1"/>
</dbReference>
<accession>A0A1I0U479</accession>
<dbReference type="InterPro" id="IPR050894">
    <property type="entry name" value="EfeM/EfeO_iron_uptake"/>
</dbReference>
<dbReference type="InterPro" id="IPR053377">
    <property type="entry name" value="Iron_uptake_EfeM/EfeO"/>
</dbReference>
<name>A0A1I0U479_9NOCA</name>
<organism evidence="7 8">
    <name type="scientific">Rhodococcoides kroppenstedtii</name>
    <dbReference type="NCBI Taxonomy" id="293050"/>
    <lineage>
        <taxon>Bacteria</taxon>
        <taxon>Bacillati</taxon>
        <taxon>Actinomycetota</taxon>
        <taxon>Actinomycetes</taxon>
        <taxon>Mycobacteriales</taxon>
        <taxon>Nocardiaceae</taxon>
        <taxon>Rhodococcoides</taxon>
    </lineage>
</organism>
<evidence type="ECO:0000313" key="7">
    <source>
        <dbReference type="EMBL" id="SFA58770.1"/>
    </source>
</evidence>
<dbReference type="CDD" id="cd14656">
    <property type="entry name" value="Imelysin-like_EfeO"/>
    <property type="match status" value="1"/>
</dbReference>
<dbReference type="NCBIfam" id="NF041757">
    <property type="entry name" value="EfeO"/>
    <property type="match status" value="1"/>
</dbReference>
<feature type="domain" description="Imelysin-like" evidence="5">
    <location>
        <begin position="142"/>
        <end position="373"/>
    </location>
</feature>
<evidence type="ECO:0000256" key="4">
    <source>
        <dbReference type="SAM" id="SignalP"/>
    </source>
</evidence>